<dbReference type="Proteomes" id="UP000176938">
    <property type="component" value="Unassembled WGS sequence"/>
</dbReference>
<accession>A0A1F4RF28</accession>
<sequence length="78" mass="9138">MSEFGVKLMQFLNFSHLFKGGSVIIVGLLALLFSWWMKEKWQEPVKGGFLFFVGLSIFITLYGLFILLFKPNWWALPY</sequence>
<proteinExistence type="predicted"/>
<gene>
    <name evidence="2" type="ORF">A3H38_00535</name>
</gene>
<feature type="transmembrane region" description="Helical" evidence="1">
    <location>
        <begin position="20"/>
        <end position="37"/>
    </location>
</feature>
<comment type="caution">
    <text evidence="2">The sequence shown here is derived from an EMBL/GenBank/DDBJ whole genome shotgun (WGS) entry which is preliminary data.</text>
</comment>
<reference evidence="2 3" key="1">
    <citation type="journal article" date="2016" name="Nat. Commun.">
        <title>Thousands of microbial genomes shed light on interconnected biogeochemical processes in an aquifer system.</title>
        <authorList>
            <person name="Anantharaman K."/>
            <person name="Brown C.T."/>
            <person name="Hug L.A."/>
            <person name="Sharon I."/>
            <person name="Castelle C.J."/>
            <person name="Probst A.J."/>
            <person name="Thomas B.C."/>
            <person name="Singh A."/>
            <person name="Wilkins M.J."/>
            <person name="Karaoz U."/>
            <person name="Brodie E.L."/>
            <person name="Williams K.H."/>
            <person name="Hubbard S.S."/>
            <person name="Banfield J.F."/>
        </authorList>
    </citation>
    <scope>NUCLEOTIDE SEQUENCE [LARGE SCALE GENOMIC DNA]</scope>
</reference>
<dbReference type="EMBL" id="METP01000015">
    <property type="protein sequence ID" value="OGC06777.1"/>
    <property type="molecule type" value="Genomic_DNA"/>
</dbReference>
<organism evidence="2 3">
    <name type="scientific">candidate division WOR-1 bacterium RIFCSPLOWO2_02_FULL_46_20</name>
    <dbReference type="NCBI Taxonomy" id="1802567"/>
    <lineage>
        <taxon>Bacteria</taxon>
        <taxon>Bacillati</taxon>
        <taxon>Saganbacteria</taxon>
    </lineage>
</organism>
<evidence type="ECO:0000313" key="2">
    <source>
        <dbReference type="EMBL" id="OGC06777.1"/>
    </source>
</evidence>
<evidence type="ECO:0000256" key="1">
    <source>
        <dbReference type="SAM" id="Phobius"/>
    </source>
</evidence>
<name>A0A1F4RF28_UNCSA</name>
<protein>
    <submittedName>
        <fullName evidence="2">Uncharacterized protein</fullName>
    </submittedName>
</protein>
<keyword evidence="1" id="KW-0472">Membrane</keyword>
<keyword evidence="1" id="KW-0812">Transmembrane</keyword>
<feature type="transmembrane region" description="Helical" evidence="1">
    <location>
        <begin position="49"/>
        <end position="69"/>
    </location>
</feature>
<evidence type="ECO:0000313" key="3">
    <source>
        <dbReference type="Proteomes" id="UP000176938"/>
    </source>
</evidence>
<dbReference type="AlphaFoldDB" id="A0A1F4RF28"/>
<keyword evidence="1" id="KW-1133">Transmembrane helix</keyword>